<protein>
    <submittedName>
        <fullName evidence="1">Uncharacterized protein</fullName>
    </submittedName>
</protein>
<dbReference type="AlphaFoldDB" id="A0A1B8P4N0"/>
<sequence length="76" mass="8719">MRLPERRHTIPDQDSLEQAVAVSQATVIEGHALPDRHVIRRQAHTFEKIKVPLVPPKPKEFDRLTSIFISRAVWGT</sequence>
<accession>A0A1B8P4N0</accession>
<comment type="caution">
    <text evidence="1">The sequence shown here is derived from an EMBL/GenBank/DDBJ whole genome shotgun (WGS) entry which is preliminary data.</text>
</comment>
<name>A0A1B8P4N0_HALEL</name>
<proteinExistence type="predicted"/>
<organism evidence="1 2">
    <name type="scientific">Halomonas elongata</name>
    <dbReference type="NCBI Taxonomy" id="2746"/>
    <lineage>
        <taxon>Bacteria</taxon>
        <taxon>Pseudomonadati</taxon>
        <taxon>Pseudomonadota</taxon>
        <taxon>Gammaproteobacteria</taxon>
        <taxon>Oceanospirillales</taxon>
        <taxon>Halomonadaceae</taxon>
        <taxon>Halomonas</taxon>
    </lineage>
</organism>
<dbReference type="EMBL" id="MAJD01000001">
    <property type="protein sequence ID" value="OBX37180.1"/>
    <property type="molecule type" value="Genomic_DNA"/>
</dbReference>
<gene>
    <name evidence="1" type="ORF">A8U91_01536</name>
</gene>
<dbReference type="Proteomes" id="UP000092504">
    <property type="component" value="Unassembled WGS sequence"/>
</dbReference>
<evidence type="ECO:0000313" key="2">
    <source>
        <dbReference type="Proteomes" id="UP000092504"/>
    </source>
</evidence>
<reference evidence="1 2" key="1">
    <citation type="submission" date="2016-06" db="EMBL/GenBank/DDBJ databases">
        <title>Genome sequence of halotolerant plant growth promoting strain of Halomonas elongata HEK1 isolated from salterns of Rann of Kutch, Gujarat, India.</title>
        <authorList>
            <person name="Gaba S."/>
            <person name="Singh R.N."/>
            <person name="Abrol S."/>
            <person name="Kaushik R."/>
            <person name="Saxena A.K."/>
        </authorList>
    </citation>
    <scope>NUCLEOTIDE SEQUENCE [LARGE SCALE GENOMIC DNA]</scope>
    <source>
        <strain evidence="1 2">HEK1</strain>
    </source>
</reference>
<evidence type="ECO:0000313" key="1">
    <source>
        <dbReference type="EMBL" id="OBX37180.1"/>
    </source>
</evidence>